<name>A1RWI7_THEPD</name>
<dbReference type="RefSeq" id="WP_011751832.1">
    <property type="nucleotide sequence ID" value="NC_008698.1"/>
</dbReference>
<organism evidence="1 2">
    <name type="scientific">Thermofilum pendens (strain DSM 2475 / Hrk 5)</name>
    <dbReference type="NCBI Taxonomy" id="368408"/>
    <lineage>
        <taxon>Archaea</taxon>
        <taxon>Thermoproteota</taxon>
        <taxon>Thermoprotei</taxon>
        <taxon>Thermofilales</taxon>
        <taxon>Thermofilaceae</taxon>
        <taxon>Thermofilum</taxon>
    </lineage>
</organism>
<evidence type="ECO:0008006" key="3">
    <source>
        <dbReference type="Google" id="ProtNLM"/>
    </source>
</evidence>
<dbReference type="STRING" id="368408.Tpen_0157"/>
<sequence>MTIVIRSANRTFLSPSPLSSIDKYLHAAANIISFNPLIAPAFEVRGGALELQLHERVTYAVTGDATVLADGEQAETWRAGVAQRSLEVKATGTAYVSIKGLQVSSVEPAQVRPGLSLAAVNPDSVPPKVLQAVKIPAGLKYPQNDWLESVSRLQRHVALVADAVQRGAELVKVKVGGSEYEVWVLELE</sequence>
<dbReference type="AlphaFoldDB" id="A1RWI7"/>
<dbReference type="HOGENOM" id="CLU_1438181_0_0_2"/>
<dbReference type="EnsemblBacteria" id="ABL77567">
    <property type="protein sequence ID" value="ABL77567"/>
    <property type="gene ID" value="Tpen_0157"/>
</dbReference>
<reference evidence="2" key="1">
    <citation type="journal article" date="2008" name="J. Bacteriol.">
        <title>Genome sequence of Thermofilum pendens reveals an exceptional loss of biosynthetic pathways without genome reduction.</title>
        <authorList>
            <person name="Anderson I."/>
            <person name="Rodriguez J."/>
            <person name="Susanti D."/>
            <person name="Porat I."/>
            <person name="Reich C."/>
            <person name="Ulrich L.E."/>
            <person name="Elkins J.G."/>
            <person name="Mavromatis K."/>
            <person name="Lykidis A."/>
            <person name="Kim E."/>
            <person name="Thompson L.S."/>
            <person name="Nolan M."/>
            <person name="Land M."/>
            <person name="Copeland A."/>
            <person name="Lapidus A."/>
            <person name="Lucas S."/>
            <person name="Detter C."/>
            <person name="Zhulin I.B."/>
            <person name="Olsen G.J."/>
            <person name="Whitman W."/>
            <person name="Mukhopadhyay B."/>
            <person name="Bristow J."/>
            <person name="Kyrpides N."/>
        </authorList>
    </citation>
    <scope>NUCLEOTIDE SEQUENCE [LARGE SCALE GENOMIC DNA]</scope>
    <source>
        <strain evidence="2">DSM 2475 / Hrk 5</strain>
    </source>
</reference>
<gene>
    <name evidence="1" type="ordered locus">Tpen_0157</name>
</gene>
<evidence type="ECO:0000313" key="2">
    <source>
        <dbReference type="Proteomes" id="UP000000641"/>
    </source>
</evidence>
<dbReference type="GeneID" id="4601266"/>
<keyword evidence="2" id="KW-1185">Reference proteome</keyword>
<dbReference type="KEGG" id="tpe:Tpen_0157"/>
<dbReference type="EMBL" id="CP000505">
    <property type="protein sequence ID" value="ABL77567.1"/>
    <property type="molecule type" value="Genomic_DNA"/>
</dbReference>
<dbReference type="eggNOG" id="arCOG05808">
    <property type="taxonomic scope" value="Archaea"/>
</dbReference>
<accession>A1RWI7</accession>
<dbReference type="Proteomes" id="UP000000641">
    <property type="component" value="Chromosome"/>
</dbReference>
<proteinExistence type="predicted"/>
<evidence type="ECO:0000313" key="1">
    <source>
        <dbReference type="EMBL" id="ABL77567.1"/>
    </source>
</evidence>
<protein>
    <recommendedName>
        <fullName evidence="3">Carboxyltransferase domain-containing protein</fullName>
    </recommendedName>
</protein>
<dbReference type="OrthoDB" id="31192at2157"/>